<evidence type="ECO:0000259" key="3">
    <source>
        <dbReference type="Pfam" id="PF03011"/>
    </source>
</evidence>
<feature type="domain" description="Duffy-antigen binding" evidence="4">
    <location>
        <begin position="897"/>
        <end position="1074"/>
    </location>
</feature>
<feature type="domain" description="Duffy-antigen binding" evidence="4">
    <location>
        <begin position="2434"/>
        <end position="2610"/>
    </location>
</feature>
<gene>
    <name evidence="9" type="ORF">PFNF135_00398</name>
</gene>
<dbReference type="Pfam" id="PF03011">
    <property type="entry name" value="PFEMP"/>
    <property type="match status" value="2"/>
</dbReference>
<dbReference type="FunFam" id="1.20.1310.20:FF:000003">
    <property type="entry name" value="Erythrocyte membrane protein 1, PfEMP1"/>
    <property type="match status" value="1"/>
</dbReference>
<feature type="domain" description="Cysteine-rich interdomain region 1 gamma" evidence="7">
    <location>
        <begin position="507"/>
        <end position="558"/>
    </location>
</feature>
<dbReference type="Gene3D" id="1.20.58.1930">
    <property type="match status" value="2"/>
</dbReference>
<evidence type="ECO:0000259" key="8">
    <source>
        <dbReference type="Pfam" id="PF22672"/>
    </source>
</evidence>
<feature type="region of interest" description="Disordered" evidence="2">
    <location>
        <begin position="3315"/>
        <end position="3334"/>
    </location>
</feature>
<dbReference type="SUPFAM" id="SSF140924">
    <property type="entry name" value="Duffy binding domain-like"/>
    <property type="match status" value="8"/>
</dbReference>
<feature type="compositionally biased region" description="Basic and acidic residues" evidence="2">
    <location>
        <begin position="3166"/>
        <end position="3179"/>
    </location>
</feature>
<feature type="domain" description="Duffy-antigen binding" evidence="4">
    <location>
        <begin position="125"/>
        <end position="312"/>
    </location>
</feature>
<feature type="domain" description="Duffy-binding-like" evidence="8">
    <location>
        <begin position="1883"/>
        <end position="2029"/>
    </location>
</feature>
<dbReference type="Pfam" id="PF15445">
    <property type="entry name" value="ATS"/>
    <property type="match status" value="2"/>
</dbReference>
<protein>
    <recommendedName>
        <fullName evidence="11">Erythrocyte membrane protein 1</fullName>
    </recommendedName>
</protein>
<evidence type="ECO:0000259" key="4">
    <source>
        <dbReference type="Pfam" id="PF05424"/>
    </source>
</evidence>
<evidence type="ECO:0000259" key="5">
    <source>
        <dbReference type="Pfam" id="PF15445"/>
    </source>
</evidence>
<feature type="compositionally biased region" description="Pro residues" evidence="2">
    <location>
        <begin position="3221"/>
        <end position="3236"/>
    </location>
</feature>
<accession>W4IPX6</accession>
<dbReference type="EMBL" id="KI926017">
    <property type="protein sequence ID" value="ETW45477.1"/>
    <property type="molecule type" value="Genomic_DNA"/>
</dbReference>
<evidence type="ECO:0000313" key="10">
    <source>
        <dbReference type="Proteomes" id="UP000019114"/>
    </source>
</evidence>
<dbReference type="OrthoDB" id="10521891at2759"/>
<evidence type="ECO:0000313" key="9">
    <source>
        <dbReference type="EMBL" id="ETW45477.1"/>
    </source>
</evidence>
<dbReference type="Pfam" id="PF05424">
    <property type="entry name" value="Duffy_binding"/>
    <property type="match status" value="6"/>
</dbReference>
<feature type="domain" description="Duffy-antigen binding" evidence="4">
    <location>
        <begin position="1305"/>
        <end position="1469"/>
    </location>
</feature>
<evidence type="ECO:0000259" key="7">
    <source>
        <dbReference type="Pfam" id="PF18562"/>
    </source>
</evidence>
<dbReference type="Gene3D" id="1.20.1310.20">
    <property type="entry name" value="Duffy-antigen binding domain"/>
    <property type="match status" value="6"/>
</dbReference>
<reference evidence="9 10" key="2">
    <citation type="submission" date="2013-02" db="EMBL/GenBank/DDBJ databases">
        <title>The Genome Sequence of Plasmodium falciparum NF135/5.C10.</title>
        <authorList>
            <consortium name="The Broad Institute Genome Sequencing Platform"/>
            <consortium name="The Broad Institute Genome Sequencing Center for Infectious Disease"/>
            <person name="Neafsey D."/>
            <person name="Cheeseman I."/>
            <person name="Volkman S."/>
            <person name="Adams J."/>
            <person name="Walker B."/>
            <person name="Young S.K."/>
            <person name="Zeng Q."/>
            <person name="Gargeya S."/>
            <person name="Fitzgerald M."/>
            <person name="Haas B."/>
            <person name="Abouelleil A."/>
            <person name="Alvarado L."/>
            <person name="Arachchi H.M."/>
            <person name="Berlin A.M."/>
            <person name="Chapman S.B."/>
            <person name="Dewar J."/>
            <person name="Goldberg J."/>
            <person name="Griggs A."/>
            <person name="Gujja S."/>
            <person name="Hansen M."/>
            <person name="Howarth C."/>
            <person name="Imamovic A."/>
            <person name="Larimer J."/>
            <person name="McCowan C."/>
            <person name="Murphy C."/>
            <person name="Neiman D."/>
            <person name="Pearson M."/>
            <person name="Priest M."/>
            <person name="Roberts A."/>
            <person name="Saif S."/>
            <person name="Shea T."/>
            <person name="Sisk P."/>
            <person name="Sykes S."/>
            <person name="Wortman J."/>
            <person name="Nusbaum C."/>
            <person name="Birren B."/>
        </authorList>
    </citation>
    <scope>NUCLEOTIDE SEQUENCE [LARGE SCALE GENOMIC DNA]</scope>
    <source>
        <strain evidence="9 10">NF135/5.C10</strain>
    </source>
</reference>
<name>W4IPX6_PLAFA</name>
<dbReference type="InterPro" id="IPR029211">
    <property type="entry name" value="PfEMP1_ATS"/>
</dbReference>
<feature type="coiled-coil region" evidence="1">
    <location>
        <begin position="379"/>
        <end position="406"/>
    </location>
</feature>
<feature type="domain" description="Duffy-antigen binding" evidence="4">
    <location>
        <begin position="2826"/>
        <end position="2978"/>
    </location>
</feature>
<feature type="domain" description="Plasmodium falciparum erythrocyte membrane protein-1 N-terminal segment" evidence="6">
    <location>
        <begin position="20"/>
        <end position="55"/>
    </location>
</feature>
<dbReference type="InterPro" id="IPR044932">
    <property type="entry name" value="PfEMP1_ATS_sf"/>
</dbReference>
<dbReference type="Pfam" id="PF15447">
    <property type="entry name" value="NTS"/>
    <property type="match status" value="1"/>
</dbReference>
<feature type="domain" description="Duffy-binding-like" evidence="8">
    <location>
        <begin position="316"/>
        <end position="464"/>
    </location>
</feature>
<feature type="domain" description="Plasmodium falciparum erythrocyte membrane protein 1 acidic terminal segment" evidence="5">
    <location>
        <begin position="3261"/>
        <end position="3391"/>
    </location>
</feature>
<dbReference type="InterPro" id="IPR054595">
    <property type="entry name" value="DBL_C"/>
</dbReference>
<sequence>MGQGPSSSAREDVKNESHNSARNVFENIGRKIKDIASSDAKNYASSLKGDYKRAKFHQPLLEAAKYVWYAPSNPCNFDFRFDTNAPDKGSYDRDPCHLRDTNRFSDKGDAICTNNKINCNNGGCGACAPYRRIQLCDYNLEHINKNNINSTDDLLGNLLVMAKREGDSIVNSHGHTGKGIYKSGICTSLARSFADIGDIIRGKDLFLGHSKEKEKLQTNLKNIFEKIYDQLTPEAKKHYKKDEDPNYYKLREYWWALNRNDVWEALTCSAPYYADYFKKKSGNTYNFTTEGYCGRNEGAPPTNLDYVPQFLRWFDEWAEEFCRRNKIKIDKTKEECRGGNNGKNCSREGYDCKRTDLKKNEIFMDLECPRCEEECTSYNEWIENKQKEFNKQKQKYEKEINDSKLAVNSENGKYNKEFYDKLSKVYTRNDKFFEILNKGQICENVDEKNKIDFNDLVKTFSRSEYCKSCPILGVNCENGQCNSLDEIKCTPVKGLVNRVTDKNNNTFVIDMLLNDNKKKELSADLKDDFKECDLFKKLGQQKWNCKYKCNLDVCELQNFENGIDDEKVMLIGVLIKRWLKYFLKDYNRIKEKLNHCINKGKNELICIKDCYKNCHCVEKWIKEKREEWKKIKDRYLKDYKIEDNNSSNSLNNFLQQNQFHSDVVKAIEPLKNLDELYNSSTCTDTMTSSNGNCEKMDVIKILLSKLKGKIDLCKKNHEETNNSNDCVTLLKPLNDEEDDEEQEDEPPAPKPPSTPNPCVNGGDDAGVGKITSVTDVAERMHVEAQKQMLKRSVDRSGDENKGESALKGDIKKAKFKNGASPSSLEDVCGITDQHTKDSRRRRHLRRLRLLVLRFRRRLRRGHRDYKGPCTGKDGQKRMFQVKDGWKSGKTIDTPEDVFLPPRREHFCTSNVEHLYRSASGLQGTTASHSLLGDVLLAANKEAGFIIERYKTQKTSEGFKDEATVCRAIKYSFADLGDIIRGKDMWIENNDAKRLQTNLKKIFAKIKEKLHDESMKKIYEEDKDLYTKLREDWWEANRKQIWDAMKCKTTPSDTFPCSGTDSGIPFDDYIPQRLRWMTEWAEWYCKAQNKYYGELNVCDKCNITVKGDGKCTQGDVDCGKCKTACENYKKFINTWQPQWKQMEQKYESLYKEAQENDNSSHKSTTEQDKYVVEFLSQLQKANNGDKTGVHTVYSTAARYVHQEAAMDCEKQTQFCKNKNGVKPPNGAEDVNYTFKDTPNGYDVACKCDENKQKPPETPKEDACKIVETLLNSKHQNSDVGNCQRKDKKKPYPGWDCEQNIDTNHDGACMPPRRIKLCLYFLSHENERKNLNTQEDLRKAFIKCAAAETFLSWNYYKKTNSNNLNEKLREGTIPSEFLRSMFYTFGDYRDFLFGSDISTSNKHTKALKANIDRIFNDIGKTPNRQERQKFWEKYGEDIWHGMLCALEKAGGKGTIKSTYTYNKVTFSDDKTTLEKFAERYQFLRWFTEWSDEFCRERQKKEKEVEKECSNLNYHDGCEKNKGNGNDNCVGACKGYKEYIEDKKRQYEKQAKKFDIDKSQNKPGYENYSKTEASDYLKNECLNSSCNCMKKVTEISNYWTNPHTTYNTPSLKTKCACPPPPCEIVDKILGNKSSMGYVEGCKTKYMTRGTGWLCNSSGDNGRSSEDGDVCIPPRRQRLYVKDLETLDEGAKQDDLRTAFIKCAAVETFFAWHEYKEQWKARQPSGGLLGGVGVPGAQPLSQLPGSGSGDPDPQSKLQKSGEIPNDFLRQMFYTFGDYKDIFFGKDIVKVNGNDISDTVTNILNSGKTPKDQKLTNWWTKYAPDIWQGMLCSLSYNTETKEMDNELRKRLIDETKNTVFDKVTFSDTNGTKLVEFAEKPQYKRWFQEWAEEFCLKKKHKLENIKKDCRVENGKKKCSGEGYSCDLTELKDNKLFSHLLCPSCEEDCTNFKKWIKTKKNEFDKLKEKYQKQYNGNNRRIDGGIVNDSETYYDELIKEYKNNKVFKLLSNGPICKNIDEYIELDHNNPEKTFLHSDYCKSCSILNILCKDKKCNTFDTSTCEKIKLMYNIKVHNEEEASVIDILVNDNKKKHIYYNSKDECRDIDLFKYLGKQQWNCKYKCNLDICELKKIDNGIEDEELISIEVLIKRWLEYFLKDYNKIKKNLNPCINNETNTFCIKDCYKNCKCVKKWIGTKTEEWKKIKERYLKQYNNDHEDISYNLKVFLQQGIFTNYINNALEKGETLHTLKELDECVQPNKSNGNPCEKKNVITVLLNRLTEKLESCKTQHKDPKDIEGCRTLHISVEEEDDQDTDIPAHVLPPFCNVPPNPCSDKDATNVVGVEVVAEILHQEAKEKMVKNSVVHGKGESGNGKSSLQGNIKDAKLKNGRTGTALNNVCSITKEYTNDSRPNGEPCTGKNPGRFKILDKWDSGGKVSSKDDVFLPPRRQHMCTSNLEYLIHKGKEPILEGDPNKIIHSFLGEVLLAAKYEADFIKQRYNDRTKAHGFKDEATICRAMKYSFADIGDIIKGTDLWDANGGEITTQKNLVKIFEKIKTQLKDQLNGKYKDDTDNKQLRCDWWEANRAKVWEAMKCKTNGVDITCDSDHTPLHDYIPQRLRWMVEWAEWYCKMQKEEYEKLEKQCSSCKSGKCDTEQKCKECKAKCKEYEEKIKPWKKQWEIISKKYKTLYQQANDSVNGATTSSSTDEKDKDVVDFLKMLYQKNTHNTIYSTAEGYIHQEAHISACQKQTLFCKNTSGKDKVKYAFRIQPHDYDDACICHISYPEQEALKGPCEIIDGIIKYNNGTTKVDGCEPKTKESYPGWECNEESGLVTEDGICMPPRRQKLCLYYLEHADETKKIRTQEHLRDAFIKSAGVETFLSWHHYKSKNGDGGKLDNTLKNGIIPPEFLRSMFYTFADLRAFLFGTDISINHGEGSRLKDTIDSLFPNGSTQNGLDRQKWWDEYGASIWKGMLCALEHASGNKYRMKRTLIERYGYKTVTFTSTSNGPTLSEFSERPPFLRWLTEWGENFCKQRGIKVKELVKGCKDCGVHDHGKTCTGKCGECKTQCEEYKKWLETWKEHYNNQKENFLKNKNKYKDDPDVEKSKNAYEYLKTKLENIICNSGTTTFYCNCIDKMPSTDGSSEKMPPSLEYPPIEIEGKCDFQQKEATPPPKVPEVPKKPVPEKKEEEPSSPTGTSDENQPETPVLQPEEEAPAPDVAPGTQGKDSKPPKSLPKPPQKPPQPYLPPALKNAMLSSTIMWSVGIGFAAIRDTSGDEDKYAFMSDTTDVTSSESEYEDLDINDIYVPGSPKYKTLIEVVLEPSKSNGNIPHSAGEPLNKCESNPLGDDMVPTTNTFTDEEWNELKHDFISQYIQSRLPMDVPQYDVSTQLPMNIGGNVLDDDNDGGNVPIDNKKLNTDVSIQIDIDENKGKKEFSNMDTILDNIEDDIYYDVNDDENPSVDHIPMDHNKVDVPKKVHVEMKILNNTSNGSLEPEFPISDVWNI</sequence>
<evidence type="ECO:0000259" key="6">
    <source>
        <dbReference type="Pfam" id="PF15447"/>
    </source>
</evidence>
<dbReference type="InterPro" id="IPR041480">
    <property type="entry name" value="CIDR1_gamma"/>
</dbReference>
<feature type="domain" description="Duffy-binding-like" evidence="3">
    <location>
        <begin position="2140"/>
        <end position="2285"/>
    </location>
</feature>
<feature type="compositionally biased region" description="Basic and acidic residues" evidence="2">
    <location>
        <begin position="9"/>
        <end position="19"/>
    </location>
</feature>
<feature type="domain" description="Duffy-antigen binding" evidence="4">
    <location>
        <begin position="1665"/>
        <end position="1857"/>
    </location>
</feature>
<keyword evidence="1" id="KW-0175">Coiled coil</keyword>
<dbReference type="GO" id="GO:0016020">
    <property type="term" value="C:membrane"/>
    <property type="evidence" value="ECO:0007669"/>
    <property type="project" value="InterPro"/>
</dbReference>
<dbReference type="InterPro" id="IPR008602">
    <property type="entry name" value="Duffy-antigen-binding"/>
</dbReference>
<feature type="domain" description="Duffy-binding-like" evidence="8">
    <location>
        <begin position="3015"/>
        <end position="3106"/>
    </location>
</feature>
<organism evidence="9 10">
    <name type="scientific">Plasmodium falciparum NF135/5.C10</name>
    <dbReference type="NCBI Taxonomy" id="1036726"/>
    <lineage>
        <taxon>Eukaryota</taxon>
        <taxon>Sar</taxon>
        <taxon>Alveolata</taxon>
        <taxon>Apicomplexa</taxon>
        <taxon>Aconoidasida</taxon>
        <taxon>Haemosporida</taxon>
        <taxon>Plasmodiidae</taxon>
        <taxon>Plasmodium</taxon>
        <taxon>Plasmodium (Laverania)</taxon>
    </lineage>
</organism>
<feature type="compositionally biased region" description="Acidic residues" evidence="2">
    <location>
        <begin position="735"/>
        <end position="746"/>
    </location>
</feature>
<dbReference type="FunFam" id="1.20.58.830:FF:000021">
    <property type="entry name" value="Erythrocyte membrane protein 1, PfEMP1"/>
    <property type="match status" value="2"/>
</dbReference>
<feature type="region of interest" description="Disordered" evidence="2">
    <location>
        <begin position="735"/>
        <end position="767"/>
    </location>
</feature>
<dbReference type="Proteomes" id="UP000019114">
    <property type="component" value="Unassembled WGS sequence"/>
</dbReference>
<feature type="domain" description="Plasmodium falciparum erythrocyte membrane protein 1 acidic terminal segment" evidence="5">
    <location>
        <begin position="3392"/>
        <end position="3492"/>
    </location>
</feature>
<feature type="compositionally biased region" description="Polar residues" evidence="2">
    <location>
        <begin position="3181"/>
        <end position="3193"/>
    </location>
</feature>
<feature type="domain" description="Duffy-binding-like" evidence="3">
    <location>
        <begin position="574"/>
        <end position="719"/>
    </location>
</feature>
<dbReference type="InterPro" id="IPR004258">
    <property type="entry name" value="DBL"/>
</dbReference>
<dbReference type="GO" id="GO:0046789">
    <property type="term" value="F:host cell surface receptor binding"/>
    <property type="evidence" value="ECO:0007669"/>
    <property type="project" value="InterPro"/>
</dbReference>
<feature type="region of interest" description="Disordered" evidence="2">
    <location>
        <begin position="3155"/>
        <end position="3238"/>
    </location>
</feature>
<evidence type="ECO:0000256" key="2">
    <source>
        <dbReference type="SAM" id="MobiDB-lite"/>
    </source>
</evidence>
<reference evidence="9 10" key="1">
    <citation type="submission" date="2013-02" db="EMBL/GenBank/DDBJ databases">
        <title>The Genome Annotation of Plasmodium falciparum NF135/5.C10.</title>
        <authorList>
            <consortium name="The Broad Institute Genome Sequencing Platform"/>
            <consortium name="The Broad Institute Genome Sequencing Center for Infectious Disease"/>
            <person name="Neafsey D."/>
            <person name="Hoffman S."/>
            <person name="Volkman S."/>
            <person name="Rosenthal P."/>
            <person name="Walker B."/>
            <person name="Young S.K."/>
            <person name="Zeng Q."/>
            <person name="Gargeya S."/>
            <person name="Fitzgerald M."/>
            <person name="Haas B."/>
            <person name="Abouelleil A."/>
            <person name="Allen A.W."/>
            <person name="Alvarado L."/>
            <person name="Arachchi H.M."/>
            <person name="Berlin A.M."/>
            <person name="Chapman S.B."/>
            <person name="Gainer-Dewar J."/>
            <person name="Goldberg J."/>
            <person name="Griggs A."/>
            <person name="Gujja S."/>
            <person name="Hansen M."/>
            <person name="Howarth C."/>
            <person name="Imamovic A."/>
            <person name="Ireland A."/>
            <person name="Larimer J."/>
            <person name="McCowan C."/>
            <person name="Murphy C."/>
            <person name="Pearson M."/>
            <person name="Poon T.W."/>
            <person name="Priest M."/>
            <person name="Roberts A."/>
            <person name="Saif S."/>
            <person name="Shea T."/>
            <person name="Sisk P."/>
            <person name="Sykes S."/>
            <person name="Wortman J."/>
            <person name="Nusbaum C."/>
            <person name="Birren B."/>
        </authorList>
    </citation>
    <scope>NUCLEOTIDE SEQUENCE [LARGE SCALE GENOMIC DNA]</scope>
    <source>
        <strain evidence="9 10">NF135/5.C10</strain>
    </source>
</reference>
<dbReference type="FunFam" id="1.20.58.1930:FF:000001">
    <property type="entry name" value="Erythrocyte membrane protein 1, PfEMP1"/>
    <property type="match status" value="1"/>
</dbReference>
<proteinExistence type="predicted"/>
<evidence type="ECO:0008006" key="11">
    <source>
        <dbReference type="Google" id="ProtNLM"/>
    </source>
</evidence>
<dbReference type="InterPro" id="IPR029210">
    <property type="entry name" value="PfEMP1_NTS"/>
</dbReference>
<dbReference type="Pfam" id="PF18562">
    <property type="entry name" value="CIDR1_gamma"/>
    <property type="match status" value="2"/>
</dbReference>
<evidence type="ECO:0000256" key="1">
    <source>
        <dbReference type="SAM" id="Coils"/>
    </source>
</evidence>
<feature type="domain" description="Cysteine-rich interdomain region 1 gamma" evidence="7">
    <location>
        <begin position="2073"/>
        <end position="2124"/>
    </location>
</feature>
<dbReference type="Gene3D" id="1.20.58.830">
    <property type="match status" value="6"/>
</dbReference>
<dbReference type="Gene3D" id="1.10.1900.40">
    <property type="entry name" value="Acidic terminal segments, variant surface antigen of PfEMP1"/>
    <property type="match status" value="1"/>
</dbReference>
<dbReference type="InterPro" id="IPR042202">
    <property type="entry name" value="Duffy-ag-bd_sf"/>
</dbReference>
<dbReference type="Pfam" id="PF22672">
    <property type="entry name" value="DBL_C"/>
    <property type="match status" value="3"/>
</dbReference>
<feature type="region of interest" description="Disordered" evidence="2">
    <location>
        <begin position="1735"/>
        <end position="1757"/>
    </location>
</feature>
<feature type="region of interest" description="Disordered" evidence="2">
    <location>
        <begin position="1"/>
        <end position="22"/>
    </location>
</feature>